<dbReference type="Gene3D" id="2.40.170.20">
    <property type="entry name" value="TonB-dependent receptor, beta-barrel domain"/>
    <property type="match status" value="1"/>
</dbReference>
<dbReference type="Pfam" id="PF14905">
    <property type="entry name" value="OMP_b-brl_3"/>
    <property type="match status" value="1"/>
</dbReference>
<feature type="chain" id="PRO_5026074083" evidence="5">
    <location>
        <begin position="20"/>
        <end position="848"/>
    </location>
</feature>
<accession>A0A6I4ID62</accession>
<dbReference type="PANTHER" id="PTHR40980">
    <property type="entry name" value="PLUG DOMAIN-CONTAINING PROTEIN"/>
    <property type="match status" value="1"/>
</dbReference>
<feature type="region of interest" description="Disordered" evidence="4">
    <location>
        <begin position="823"/>
        <end position="848"/>
    </location>
</feature>
<dbReference type="Pfam" id="PF07715">
    <property type="entry name" value="Plug"/>
    <property type="match status" value="1"/>
</dbReference>
<dbReference type="AlphaFoldDB" id="A0A6I4ID62"/>
<evidence type="ECO:0000256" key="3">
    <source>
        <dbReference type="ARBA" id="ARBA00023237"/>
    </source>
</evidence>
<dbReference type="Pfam" id="PF13620">
    <property type="entry name" value="CarboxypepD_reg"/>
    <property type="match status" value="1"/>
</dbReference>
<comment type="caution">
    <text evidence="8">The sequence shown here is derived from an EMBL/GenBank/DDBJ whole genome shotgun (WGS) entry which is preliminary data.</text>
</comment>
<dbReference type="Gene3D" id="2.60.40.1120">
    <property type="entry name" value="Carboxypeptidase-like, regulatory domain"/>
    <property type="match status" value="1"/>
</dbReference>
<evidence type="ECO:0000256" key="1">
    <source>
        <dbReference type="ARBA" id="ARBA00004442"/>
    </source>
</evidence>
<keyword evidence="9" id="KW-1185">Reference proteome</keyword>
<sequence length="848" mass="91984">MKRFFTLIALLTSFVCAKAQIPGAGGSGITGRISGTVIDSLSKKPLDYATISLYRSGGKAVLNGTLTDDKGTFKLNNIAPGKYKVAVTFIGYPTKFIDPVETTPGKPDINMGNIIVSPGAKTLGAVTVTGQAPVIENKIDKIVYNAEKDITSAGGNATDVLRKVPLVSVDLDGKPSLRGDQNVRVLINGKPSGALSTSLADVLRTIPADQIKSIEVITSPSAKYDAEGSGGIINIITKTKDVSGLSGSVSGGIGTRQNNGNANLNYKQNRFSLTGNIGSNFAWPQTSLFDLNSVRDLNGRTNTVVQSSRAETKRYGTIGSVTAGYDVNNYNSLSTTFRVNGGGFQTDGSGDNAFDLRKYTSTNYNKVKFSGFDWNADYTRKFKKEGEELTVAGQWSHSKLGSDYNAYYFNVDPNDFPNQIGNNDGVNDEYTAQVDYALPVTKSFKLEAGGKSIFRDISSNYDVYQQFDANGNVTNAGPFTLSNRASNKYDYSQNVYAGYTVLTFTLPKNYSLQAGARVENTLIEGVPSNSTQTNLQPFTQNYTTFVPSFILSKTVKGTQTYKLSYNKRIQRPSLQYLNPFINKANNQSQTEGNPTLSPEITQTVELGYNTFIGSSVINLSTYYKYTNNLIEGINATVEDPELAGDNNPRGLTSRTTFQNIGTNKSFGASFFGSITPWKPLTIRGSVNAFTYRPTVNQNQSANQGEIKTYFNYNAFLSASATITKTWTAEFFGVFNSPRRTIQGQNPAFNLFGFGVKKELIAKKFTLGLNALSPFQTYLKLDSKVNSPTINQTTKIRYPLQSFGISFTYNFGKLTYGQQKKKGVKNDDLMQGGDQGGMGGGGGQGGGPR</sequence>
<keyword evidence="3" id="KW-0998">Cell outer membrane</keyword>
<comment type="subcellular location">
    <subcellularLocation>
        <location evidence="1">Cell outer membrane</location>
    </subcellularLocation>
</comment>
<evidence type="ECO:0000256" key="4">
    <source>
        <dbReference type="SAM" id="MobiDB-lite"/>
    </source>
</evidence>
<evidence type="ECO:0000313" key="9">
    <source>
        <dbReference type="Proteomes" id="UP000434850"/>
    </source>
</evidence>
<feature type="compositionally biased region" description="Gly residues" evidence="4">
    <location>
        <begin position="832"/>
        <end position="848"/>
    </location>
</feature>
<dbReference type="InterPro" id="IPR008969">
    <property type="entry name" value="CarboxyPept-like_regulatory"/>
</dbReference>
<evidence type="ECO:0000256" key="5">
    <source>
        <dbReference type="SAM" id="SignalP"/>
    </source>
</evidence>
<evidence type="ECO:0000259" key="7">
    <source>
        <dbReference type="Pfam" id="PF14905"/>
    </source>
</evidence>
<evidence type="ECO:0000313" key="8">
    <source>
        <dbReference type="EMBL" id="MVN92907.1"/>
    </source>
</evidence>
<feature type="signal peptide" evidence="5">
    <location>
        <begin position="1"/>
        <end position="19"/>
    </location>
</feature>
<feature type="domain" description="Outer membrane protein beta-barrel" evidence="7">
    <location>
        <begin position="380"/>
        <end position="808"/>
    </location>
</feature>
<keyword evidence="5" id="KW-0732">Signal</keyword>
<dbReference type="Gene3D" id="2.170.130.10">
    <property type="entry name" value="TonB-dependent receptor, plug domain"/>
    <property type="match status" value="1"/>
</dbReference>
<dbReference type="Proteomes" id="UP000434850">
    <property type="component" value="Unassembled WGS sequence"/>
</dbReference>
<protein>
    <submittedName>
        <fullName evidence="8">TonB-dependent receptor</fullName>
    </submittedName>
</protein>
<dbReference type="InterPro" id="IPR036942">
    <property type="entry name" value="Beta-barrel_TonB_sf"/>
</dbReference>
<gene>
    <name evidence="8" type="ORF">GO816_17370</name>
</gene>
<evidence type="ECO:0000259" key="6">
    <source>
        <dbReference type="Pfam" id="PF07715"/>
    </source>
</evidence>
<dbReference type="SUPFAM" id="SSF49464">
    <property type="entry name" value="Carboxypeptidase regulatory domain-like"/>
    <property type="match status" value="1"/>
</dbReference>
<dbReference type="EMBL" id="WQLA01000007">
    <property type="protein sequence ID" value="MVN92907.1"/>
    <property type="molecule type" value="Genomic_DNA"/>
</dbReference>
<name>A0A6I4ID62_9SPHI</name>
<dbReference type="PANTHER" id="PTHR40980:SF4">
    <property type="entry name" value="TONB-DEPENDENT RECEPTOR-LIKE BETA-BARREL DOMAIN-CONTAINING PROTEIN"/>
    <property type="match status" value="1"/>
</dbReference>
<keyword evidence="8" id="KW-0675">Receptor</keyword>
<evidence type="ECO:0000256" key="2">
    <source>
        <dbReference type="ARBA" id="ARBA00023136"/>
    </source>
</evidence>
<dbReference type="InterPro" id="IPR041700">
    <property type="entry name" value="OMP_b-brl_3"/>
</dbReference>
<dbReference type="RefSeq" id="WP_157543215.1">
    <property type="nucleotide sequence ID" value="NZ_WQLA01000007.1"/>
</dbReference>
<keyword evidence="2" id="KW-0472">Membrane</keyword>
<dbReference type="SUPFAM" id="SSF56935">
    <property type="entry name" value="Porins"/>
    <property type="match status" value="1"/>
</dbReference>
<proteinExistence type="predicted"/>
<dbReference type="InterPro" id="IPR012910">
    <property type="entry name" value="Plug_dom"/>
</dbReference>
<dbReference type="GO" id="GO:0009279">
    <property type="term" value="C:cell outer membrane"/>
    <property type="evidence" value="ECO:0007669"/>
    <property type="project" value="UniProtKB-SubCell"/>
</dbReference>
<organism evidence="8 9">
    <name type="scientific">Mucilaginibacter aquatilis</name>
    <dbReference type="NCBI Taxonomy" id="1517760"/>
    <lineage>
        <taxon>Bacteria</taxon>
        <taxon>Pseudomonadati</taxon>
        <taxon>Bacteroidota</taxon>
        <taxon>Sphingobacteriia</taxon>
        <taxon>Sphingobacteriales</taxon>
        <taxon>Sphingobacteriaceae</taxon>
        <taxon>Mucilaginibacter</taxon>
    </lineage>
</organism>
<feature type="domain" description="TonB-dependent receptor plug" evidence="6">
    <location>
        <begin position="147"/>
        <end position="232"/>
    </location>
</feature>
<reference evidence="8 9" key="1">
    <citation type="submission" date="2019-12" db="EMBL/GenBank/DDBJ databases">
        <title>Mucilaginibacter sp. HME9299 genome sequencing and assembly.</title>
        <authorList>
            <person name="Kang H."/>
            <person name="Kim H."/>
            <person name="Joh K."/>
        </authorList>
    </citation>
    <scope>NUCLEOTIDE SEQUENCE [LARGE SCALE GENOMIC DNA]</scope>
    <source>
        <strain evidence="8 9">HME9299</strain>
    </source>
</reference>
<dbReference type="InterPro" id="IPR037066">
    <property type="entry name" value="Plug_dom_sf"/>
</dbReference>
<dbReference type="OrthoDB" id="606851at2"/>